<dbReference type="Proteomes" id="UP001152803">
    <property type="component" value="Unassembled WGS sequence"/>
</dbReference>
<evidence type="ECO:0000313" key="2">
    <source>
        <dbReference type="Proteomes" id="UP001152803"/>
    </source>
</evidence>
<organism evidence="1 2">
    <name type="scientific">Conger conger</name>
    <name type="common">Conger eel</name>
    <name type="synonym">Muraena conger</name>
    <dbReference type="NCBI Taxonomy" id="82655"/>
    <lineage>
        <taxon>Eukaryota</taxon>
        <taxon>Metazoa</taxon>
        <taxon>Chordata</taxon>
        <taxon>Craniata</taxon>
        <taxon>Vertebrata</taxon>
        <taxon>Euteleostomi</taxon>
        <taxon>Actinopterygii</taxon>
        <taxon>Neopterygii</taxon>
        <taxon>Teleostei</taxon>
        <taxon>Anguilliformes</taxon>
        <taxon>Congridae</taxon>
        <taxon>Conger</taxon>
    </lineage>
</organism>
<comment type="caution">
    <text evidence="1">The sequence shown here is derived from an EMBL/GenBank/DDBJ whole genome shotgun (WGS) entry which is preliminary data.</text>
</comment>
<name>A0A9Q1DLU1_CONCO</name>
<dbReference type="AlphaFoldDB" id="A0A9Q1DLU1"/>
<proteinExistence type="predicted"/>
<gene>
    <name evidence="1" type="ORF">COCON_G00093490</name>
</gene>
<accession>A0A9Q1DLU1</accession>
<reference evidence="1" key="1">
    <citation type="journal article" date="2023" name="Science">
        <title>Genome structures resolve the early diversification of teleost fishes.</title>
        <authorList>
            <person name="Parey E."/>
            <person name="Louis A."/>
            <person name="Montfort J."/>
            <person name="Bouchez O."/>
            <person name="Roques C."/>
            <person name="Iampietro C."/>
            <person name="Lluch J."/>
            <person name="Castinel A."/>
            <person name="Donnadieu C."/>
            <person name="Desvignes T."/>
            <person name="Floi Bucao C."/>
            <person name="Jouanno E."/>
            <person name="Wen M."/>
            <person name="Mejri S."/>
            <person name="Dirks R."/>
            <person name="Jansen H."/>
            <person name="Henkel C."/>
            <person name="Chen W.J."/>
            <person name="Zahm M."/>
            <person name="Cabau C."/>
            <person name="Klopp C."/>
            <person name="Thompson A.W."/>
            <person name="Robinson-Rechavi M."/>
            <person name="Braasch I."/>
            <person name="Lecointre G."/>
            <person name="Bobe J."/>
            <person name="Postlethwait J.H."/>
            <person name="Berthelot C."/>
            <person name="Roest Crollius H."/>
            <person name="Guiguen Y."/>
        </authorList>
    </citation>
    <scope>NUCLEOTIDE SEQUENCE</scope>
    <source>
        <strain evidence="1">Concon-B</strain>
    </source>
</reference>
<evidence type="ECO:0000313" key="1">
    <source>
        <dbReference type="EMBL" id="KAJ8274724.1"/>
    </source>
</evidence>
<protein>
    <submittedName>
        <fullName evidence="1">Uncharacterized protein</fullName>
    </submittedName>
</protein>
<sequence>MKTQGRRGCGLLHTPFPRGRLQHAHLTTPLSLLQLCSSRTIHRRRPTCQAMATDQWEALEPCVAWLLPKGVLCVAWLPCASGGSRSTLRCCHGGAPIYDPDFLEKPHRAVI</sequence>
<keyword evidence="2" id="KW-1185">Reference proteome</keyword>
<dbReference type="EMBL" id="JAFJMO010000006">
    <property type="protein sequence ID" value="KAJ8274724.1"/>
    <property type="molecule type" value="Genomic_DNA"/>
</dbReference>